<feature type="region of interest" description="Disordered" evidence="7">
    <location>
        <begin position="138"/>
        <end position="177"/>
    </location>
</feature>
<evidence type="ECO:0000256" key="3">
    <source>
        <dbReference type="ARBA" id="ARBA00022553"/>
    </source>
</evidence>
<evidence type="ECO:0000256" key="6">
    <source>
        <dbReference type="RuleBase" id="RU369082"/>
    </source>
</evidence>
<organism evidence="9 10">
    <name type="scientific">Hymenochirus boettgeri</name>
    <name type="common">Congo dwarf clawed frog</name>
    <dbReference type="NCBI Taxonomy" id="247094"/>
    <lineage>
        <taxon>Eukaryota</taxon>
        <taxon>Metazoa</taxon>
        <taxon>Chordata</taxon>
        <taxon>Craniata</taxon>
        <taxon>Vertebrata</taxon>
        <taxon>Euteleostomi</taxon>
        <taxon>Amphibia</taxon>
        <taxon>Batrachia</taxon>
        <taxon>Anura</taxon>
        <taxon>Pipoidea</taxon>
        <taxon>Pipidae</taxon>
        <taxon>Pipinae</taxon>
        <taxon>Hymenochirus</taxon>
    </lineage>
</organism>
<keyword evidence="6" id="KW-0968">Cytoplasmic vesicle</keyword>
<dbReference type="AlphaFoldDB" id="A0A8T2K585"/>
<dbReference type="OrthoDB" id="1854502at2759"/>
<dbReference type="GO" id="GO:0005769">
    <property type="term" value="C:early endosome"/>
    <property type="evidence" value="ECO:0007669"/>
    <property type="project" value="UniProtKB-SubCell"/>
</dbReference>
<evidence type="ECO:0000256" key="2">
    <source>
        <dbReference type="ARBA" id="ARBA00004198"/>
    </source>
</evidence>
<keyword evidence="6" id="KW-0967">Endosome</keyword>
<dbReference type="Proteomes" id="UP000812440">
    <property type="component" value="Chromosome 2"/>
</dbReference>
<dbReference type="PROSITE" id="PS50003">
    <property type="entry name" value="PH_DOMAIN"/>
    <property type="match status" value="1"/>
</dbReference>
<keyword evidence="3 6" id="KW-0597">Phosphoprotein</keyword>
<dbReference type="GO" id="GO:0005802">
    <property type="term" value="C:trans-Golgi network"/>
    <property type="evidence" value="ECO:0007669"/>
    <property type="project" value="UniProtKB-UniRule"/>
</dbReference>
<evidence type="ECO:0000256" key="5">
    <source>
        <dbReference type="ARBA" id="ARBA00023136"/>
    </source>
</evidence>
<dbReference type="GO" id="GO:0007032">
    <property type="term" value="P:endosome organization"/>
    <property type="evidence" value="ECO:0007669"/>
    <property type="project" value="UniProtKB-UniRule"/>
</dbReference>
<feature type="domain" description="PH" evidence="8">
    <location>
        <begin position="1"/>
        <end position="93"/>
    </location>
</feature>
<dbReference type="FunFam" id="2.30.29.30:FF:000085">
    <property type="entry name" value="Pleckstrin homology domain-containing family A member 8"/>
    <property type="match status" value="1"/>
</dbReference>
<evidence type="ECO:0000313" key="10">
    <source>
        <dbReference type="Proteomes" id="UP000812440"/>
    </source>
</evidence>
<feature type="compositionally biased region" description="Polar residues" evidence="7">
    <location>
        <begin position="156"/>
        <end position="172"/>
    </location>
</feature>
<keyword evidence="5" id="KW-0472">Membrane</keyword>
<evidence type="ECO:0000256" key="7">
    <source>
        <dbReference type="SAM" id="MobiDB-lite"/>
    </source>
</evidence>
<dbReference type="Pfam" id="PF00169">
    <property type="entry name" value="PH"/>
    <property type="match status" value="1"/>
</dbReference>
<keyword evidence="10" id="KW-1185">Reference proteome</keyword>
<dbReference type="GO" id="GO:0001881">
    <property type="term" value="P:receptor recycling"/>
    <property type="evidence" value="ECO:0007669"/>
    <property type="project" value="UniProtKB-UniRule"/>
</dbReference>
<dbReference type="GO" id="GO:0055037">
    <property type="term" value="C:recycling endosome"/>
    <property type="evidence" value="ECO:0007669"/>
    <property type="project" value="UniProtKB-SubCell"/>
</dbReference>
<evidence type="ECO:0000259" key="8">
    <source>
        <dbReference type="PROSITE" id="PS50003"/>
    </source>
</evidence>
<keyword evidence="4 6" id="KW-0333">Golgi apparatus</keyword>
<dbReference type="GO" id="GO:0016020">
    <property type="term" value="C:membrane"/>
    <property type="evidence" value="ECO:0007669"/>
    <property type="project" value="UniProtKB-SubCell"/>
</dbReference>
<dbReference type="PANTHER" id="PTHR22902">
    <property type="entry name" value="SESQUIPEDALIAN"/>
    <property type="match status" value="1"/>
</dbReference>
<proteinExistence type="inferred from homology"/>
<protein>
    <recommendedName>
        <fullName evidence="6">Sesquipedalian</fullName>
        <shortName evidence="6">Ses</shortName>
    </recommendedName>
    <alternativeName>
        <fullName evidence="6">PH domain-containing endocytic trafficking adaptor</fullName>
    </alternativeName>
</protein>
<dbReference type="Gene3D" id="2.30.29.30">
    <property type="entry name" value="Pleckstrin-homology domain (PH domain)/Phosphotyrosine-binding domain (PTB)"/>
    <property type="match status" value="1"/>
</dbReference>
<evidence type="ECO:0000256" key="1">
    <source>
        <dbReference type="ARBA" id="ARBA00004170"/>
    </source>
</evidence>
<dbReference type="GO" id="GO:0042147">
    <property type="term" value="P:retrograde transport, endosome to Golgi"/>
    <property type="evidence" value="ECO:0007669"/>
    <property type="project" value="UniProtKB-UniRule"/>
</dbReference>
<dbReference type="EMBL" id="JAACNH010000002">
    <property type="protein sequence ID" value="KAG8452665.1"/>
    <property type="molecule type" value="Genomic_DNA"/>
</dbReference>
<dbReference type="SMART" id="SM00233">
    <property type="entry name" value="PH"/>
    <property type="match status" value="1"/>
</dbReference>
<comment type="subcellular location">
    <subcellularLocation>
        <location evidence="6">Early endosome</location>
    </subcellularLocation>
    <subcellularLocation>
        <location evidence="6">Recycling endosome</location>
    </subcellularLocation>
    <subcellularLocation>
        <location evidence="6">Golgi apparatus</location>
        <location evidence="6">trans-Golgi network</location>
    </subcellularLocation>
    <subcellularLocation>
        <location evidence="6">Cytoplasmic vesicle</location>
        <location evidence="6">Clathrin-coated vesicle</location>
    </subcellularLocation>
    <subcellularLocation>
        <location evidence="2">Golgi apparatus</location>
        <location evidence="2">trans-Golgi network membrane</location>
    </subcellularLocation>
    <subcellularLocation>
        <location evidence="1">Membrane</location>
        <topology evidence="1">Peripheral membrane protein</topology>
    </subcellularLocation>
</comment>
<sequence>MEGLLLKWTNYLSGWQPRYFVLDSGILSYYDSPENVGRGSKGSIKMAVCEIQVNSSDDNRMDLIIPNEQCFYLRAQSATERQRWLVALGSAKACLGESATQRTEEVPSDRETLAIKLSELQIFCNLLMQQMAEVQLAVDPDGPCDSPDMEVKQSDRNSATLSSHSVPESSRQAGGVTVLRKLEEMAMRSRVRVQQPSVSLNNITTSNARLC</sequence>
<accession>A0A8T2K585</accession>
<evidence type="ECO:0000313" key="9">
    <source>
        <dbReference type="EMBL" id="KAG8452665.1"/>
    </source>
</evidence>
<dbReference type="InterPro" id="IPR001849">
    <property type="entry name" value="PH_domain"/>
</dbReference>
<name>A0A8T2K585_9PIPI</name>
<evidence type="ECO:0000256" key="4">
    <source>
        <dbReference type="ARBA" id="ARBA00023034"/>
    </source>
</evidence>
<dbReference type="GO" id="GO:0005829">
    <property type="term" value="C:cytosol"/>
    <property type="evidence" value="ECO:0007669"/>
    <property type="project" value="GOC"/>
</dbReference>
<dbReference type="SUPFAM" id="SSF50729">
    <property type="entry name" value="PH domain-like"/>
    <property type="match status" value="1"/>
</dbReference>
<comment type="function">
    <text evidence="6">Plays a role in endocytic trafficking. Required for receptor recycling from endosomes, both to the trans-Golgi network and the plasma membrane.</text>
</comment>
<dbReference type="InterPro" id="IPR011993">
    <property type="entry name" value="PH-like_dom_sf"/>
</dbReference>
<gene>
    <name evidence="9" type="ORF">GDO86_004452</name>
</gene>
<dbReference type="GO" id="GO:0030136">
    <property type="term" value="C:clathrin-coated vesicle"/>
    <property type="evidence" value="ECO:0007669"/>
    <property type="project" value="UniProtKB-SubCell"/>
</dbReference>
<dbReference type="InterPro" id="IPR045188">
    <property type="entry name" value="Boi1/Boi2-like"/>
</dbReference>
<comment type="caution">
    <text evidence="9">The sequence shown here is derived from an EMBL/GenBank/DDBJ whole genome shotgun (WGS) entry which is preliminary data.</text>
</comment>
<comment type="similarity">
    <text evidence="6">Belongs to the sesquipedalian family.</text>
</comment>
<dbReference type="PANTHER" id="PTHR22902:SF27">
    <property type="entry name" value="PLECKSTRIN HOMOLOGY DOMAIN-CONTAINING FAMILY A MEMBER 3"/>
    <property type="match status" value="1"/>
</dbReference>
<reference evidence="9" key="1">
    <citation type="thesis" date="2020" institute="ProQuest LLC" country="789 East Eisenhower Parkway, Ann Arbor, MI, USA">
        <title>Comparative Genomics and Chromosome Evolution.</title>
        <authorList>
            <person name="Mudd A.B."/>
        </authorList>
    </citation>
    <scope>NUCLEOTIDE SEQUENCE</scope>
    <source>
        <strain evidence="9">Female2</strain>
        <tissue evidence="9">Blood</tissue>
    </source>
</reference>